<keyword evidence="4" id="KW-1185">Reference proteome</keyword>
<evidence type="ECO:0000313" key="4">
    <source>
        <dbReference type="Proteomes" id="UP001374803"/>
    </source>
</evidence>
<feature type="chain" id="PRO_5045309438" evidence="2">
    <location>
        <begin position="28"/>
        <end position="547"/>
    </location>
</feature>
<keyword evidence="2" id="KW-0732">Signal</keyword>
<proteinExistence type="predicted"/>
<feature type="compositionally biased region" description="Pro residues" evidence="1">
    <location>
        <begin position="73"/>
        <end position="87"/>
    </location>
</feature>
<protein>
    <submittedName>
        <fullName evidence="3">Uncharacterized protein</fullName>
    </submittedName>
</protein>
<dbReference type="Proteomes" id="UP001374803">
    <property type="component" value="Chromosome"/>
</dbReference>
<dbReference type="RefSeq" id="WP_394836100.1">
    <property type="nucleotide sequence ID" value="NZ_CP089929.1"/>
</dbReference>
<evidence type="ECO:0000256" key="1">
    <source>
        <dbReference type="SAM" id="MobiDB-lite"/>
    </source>
</evidence>
<dbReference type="SUPFAM" id="SSF56935">
    <property type="entry name" value="Porins"/>
    <property type="match status" value="1"/>
</dbReference>
<organism evidence="3 4">
    <name type="scientific">Pendulispora rubella</name>
    <dbReference type="NCBI Taxonomy" id="2741070"/>
    <lineage>
        <taxon>Bacteria</taxon>
        <taxon>Pseudomonadati</taxon>
        <taxon>Myxococcota</taxon>
        <taxon>Myxococcia</taxon>
        <taxon>Myxococcales</taxon>
        <taxon>Sorangiineae</taxon>
        <taxon>Pendulisporaceae</taxon>
        <taxon>Pendulispora</taxon>
    </lineage>
</organism>
<evidence type="ECO:0000256" key="2">
    <source>
        <dbReference type="SAM" id="SignalP"/>
    </source>
</evidence>
<sequence length="547" mass="58126">MDLNSFRIPFITSAFLVSALVAKPAGAQTVPAPESPGGAEAKPPTPPAQTPAAEPPLEPPPPLPPMGATAPTAAPPPAGPGPVPEGPPKAAAAPSAPAFPQTLVGHYLKDPASTMFNGFRVTLLNFIELDVMHDSTQSFPQGDGFGGSPALARSTLTDGTPNYAGQHGRLVISPRNTQLGLQVEAPEFAKIKGTGHCRMDFMGHEPSNPQSPPSNLSEAGFYNSPTARVFHCYAKAETPYVDVLGGMTYTLFGQAPHFFPASIIYLGLPGMVFARAAQVRLSHQFHTDPIDVYVGAGVFRPPQRDSGEPDLEGALRVMFNGWRGAHTLGALGTKIDPLSLGVSGVYRNYKVQERTAVPVNLNKATGAGVSFDALIPIIPAKNNRDVGNSLTANASFVTGTGIADQWLGVTGGVPAQTRPPATPSGPPGPMLNIDPGLALYDPNGDLKTVNWQSYQVGLQYYLPGPLDIWIMGNYTHLSSSNLSRIAPWDGKSVSTVFDKQDYFDVDLFWALTPNLQIAFGYANTRQTFLDGGKETNDRFMGATYYIF</sequence>
<feature type="region of interest" description="Disordered" evidence="1">
    <location>
        <begin position="142"/>
        <end position="165"/>
    </location>
</feature>
<reference evidence="3" key="1">
    <citation type="submission" date="2021-12" db="EMBL/GenBank/DDBJ databases">
        <title>Discovery of the Pendulisporaceae a myxobacterial family with distinct sporulation behavior and unique specialized metabolism.</title>
        <authorList>
            <person name="Garcia R."/>
            <person name="Popoff A."/>
            <person name="Bader C.D."/>
            <person name="Loehr J."/>
            <person name="Walesch S."/>
            <person name="Walt C."/>
            <person name="Boldt J."/>
            <person name="Bunk B."/>
            <person name="Haeckl F.J.F.P.J."/>
            <person name="Gunesch A.P."/>
            <person name="Birkelbach J."/>
            <person name="Nuebel U."/>
            <person name="Pietschmann T."/>
            <person name="Bach T."/>
            <person name="Mueller R."/>
        </authorList>
    </citation>
    <scope>NUCLEOTIDE SEQUENCE</scope>
    <source>
        <strain evidence="3">MSr11367</strain>
    </source>
</reference>
<name>A0ABZ2L6E8_9BACT</name>
<feature type="region of interest" description="Disordered" evidence="1">
    <location>
        <begin position="27"/>
        <end position="96"/>
    </location>
</feature>
<feature type="signal peptide" evidence="2">
    <location>
        <begin position="1"/>
        <end position="27"/>
    </location>
</feature>
<dbReference type="EMBL" id="CP089983">
    <property type="protein sequence ID" value="WXB06453.1"/>
    <property type="molecule type" value="Genomic_DNA"/>
</dbReference>
<evidence type="ECO:0000313" key="3">
    <source>
        <dbReference type="EMBL" id="WXB06453.1"/>
    </source>
</evidence>
<accession>A0ABZ2L6E8</accession>
<gene>
    <name evidence="3" type="ORF">LVJ94_04245</name>
</gene>
<feature type="compositionally biased region" description="Pro residues" evidence="1">
    <location>
        <begin position="43"/>
        <end position="65"/>
    </location>
</feature>